<dbReference type="InterPro" id="IPR029035">
    <property type="entry name" value="DHS-like_NAD/FAD-binding_dom"/>
</dbReference>
<evidence type="ECO:0000256" key="4">
    <source>
        <dbReference type="ARBA" id="ARBA00022833"/>
    </source>
</evidence>
<gene>
    <name evidence="12" type="ORF">CHRIB12_LOCUS3182</name>
</gene>
<dbReference type="GO" id="GO:0070403">
    <property type="term" value="F:NAD+ binding"/>
    <property type="evidence" value="ECO:0007669"/>
    <property type="project" value="InterPro"/>
</dbReference>
<evidence type="ECO:0000259" key="11">
    <source>
        <dbReference type="PROSITE" id="PS50305"/>
    </source>
</evidence>
<evidence type="ECO:0000256" key="8">
    <source>
        <dbReference type="PIRSR" id="PIRSR037938-3"/>
    </source>
</evidence>
<dbReference type="PANTHER" id="PTHR11085">
    <property type="entry name" value="NAD-DEPENDENT PROTEIN DEACYLASE SIRTUIN-5, MITOCHONDRIAL-RELATED"/>
    <property type="match status" value="1"/>
</dbReference>
<evidence type="ECO:0000256" key="6">
    <source>
        <dbReference type="PIRSR" id="PIRSR037938-1"/>
    </source>
</evidence>
<dbReference type="InterPro" id="IPR026590">
    <property type="entry name" value="Ssirtuin_cat_dom"/>
</dbReference>
<dbReference type="InterPro" id="IPR050134">
    <property type="entry name" value="NAD-dep_sirtuin_deacylases"/>
</dbReference>
<feature type="active site" description="Proton acceptor" evidence="6 9">
    <location>
        <position position="178"/>
    </location>
</feature>
<reference evidence="12" key="1">
    <citation type="submission" date="2020-05" db="EMBL/GenBank/DDBJ databases">
        <authorList>
            <person name="Rincon C."/>
            <person name="Sanders R I."/>
            <person name="Robbins C."/>
            <person name="Chaturvedi A."/>
        </authorList>
    </citation>
    <scope>NUCLEOTIDE SEQUENCE</scope>
    <source>
        <strain evidence="12">CHB12</strain>
    </source>
</reference>
<evidence type="ECO:0000256" key="2">
    <source>
        <dbReference type="ARBA" id="ARBA00022679"/>
    </source>
</evidence>
<feature type="binding site" evidence="8 9">
    <location>
        <position position="213"/>
    </location>
    <ligand>
        <name>Zn(2+)</name>
        <dbReference type="ChEBI" id="CHEBI:29105"/>
    </ligand>
</feature>
<evidence type="ECO:0000256" key="9">
    <source>
        <dbReference type="PROSITE-ProRule" id="PRU00236"/>
    </source>
</evidence>
<keyword evidence="5 7" id="KW-0520">NAD</keyword>
<dbReference type="Gene3D" id="3.30.1600.10">
    <property type="entry name" value="SIR2/SIRT2 'Small Domain"/>
    <property type="match status" value="1"/>
</dbReference>
<protein>
    <recommendedName>
        <fullName evidence="11">Deacetylase sirtuin-type domain-containing protein</fullName>
    </recommendedName>
</protein>
<evidence type="ECO:0000256" key="1">
    <source>
        <dbReference type="ARBA" id="ARBA00006924"/>
    </source>
</evidence>
<feature type="binding site" evidence="7">
    <location>
        <position position="308"/>
    </location>
    <ligand>
        <name>NAD(+)</name>
        <dbReference type="ChEBI" id="CHEBI:57540"/>
    </ligand>
</feature>
<feature type="region of interest" description="Disordered" evidence="10">
    <location>
        <begin position="405"/>
        <end position="461"/>
    </location>
</feature>
<keyword evidence="2" id="KW-0808">Transferase</keyword>
<evidence type="ECO:0000256" key="7">
    <source>
        <dbReference type="PIRSR" id="PIRSR037938-2"/>
    </source>
</evidence>
<feature type="domain" description="Deacetylase sirtuin-type" evidence="11">
    <location>
        <begin position="48"/>
        <end position="322"/>
    </location>
</feature>
<dbReference type="CDD" id="cd01408">
    <property type="entry name" value="SIRT1"/>
    <property type="match status" value="1"/>
</dbReference>
<dbReference type="Gene3D" id="3.40.50.1220">
    <property type="entry name" value="TPP-binding domain"/>
    <property type="match status" value="1"/>
</dbReference>
<evidence type="ECO:0000313" key="12">
    <source>
        <dbReference type="EMBL" id="CAB5334416.1"/>
    </source>
</evidence>
<dbReference type="Proteomes" id="UP000684084">
    <property type="component" value="Unassembled WGS sequence"/>
</dbReference>
<dbReference type="OrthoDB" id="420264at2759"/>
<comment type="cofactor">
    <cofactor evidence="8">
        <name>Zn(2+)</name>
        <dbReference type="ChEBI" id="CHEBI:29105"/>
    </cofactor>
    <text evidence="8">Binds 1 zinc ion per subunit.</text>
</comment>
<keyword evidence="4 8" id="KW-0862">Zinc</keyword>
<dbReference type="PROSITE" id="PS50305">
    <property type="entry name" value="SIRTUIN"/>
    <property type="match status" value="1"/>
</dbReference>
<dbReference type="GO" id="GO:0046872">
    <property type="term" value="F:metal ion binding"/>
    <property type="evidence" value="ECO:0007669"/>
    <property type="project" value="UniProtKB-KW"/>
</dbReference>
<evidence type="ECO:0000256" key="3">
    <source>
        <dbReference type="ARBA" id="ARBA00022723"/>
    </source>
</evidence>
<dbReference type="SUPFAM" id="SSF52467">
    <property type="entry name" value="DHS-like NAD/FAD-binding domain"/>
    <property type="match status" value="1"/>
</dbReference>
<feature type="binding site" evidence="7">
    <location>
        <begin position="251"/>
        <end position="252"/>
    </location>
    <ligand>
        <name>NAD(+)</name>
        <dbReference type="ChEBI" id="CHEBI:57540"/>
    </ligand>
</feature>
<feature type="binding site" evidence="8 9">
    <location>
        <position position="210"/>
    </location>
    <ligand>
        <name>Zn(2+)</name>
        <dbReference type="ChEBI" id="CHEBI:29105"/>
    </ligand>
</feature>
<feature type="binding site" evidence="8 9">
    <location>
        <position position="189"/>
    </location>
    <ligand>
        <name>Zn(2+)</name>
        <dbReference type="ChEBI" id="CHEBI:29105"/>
    </ligand>
</feature>
<dbReference type="InterPro" id="IPR026591">
    <property type="entry name" value="Sirtuin_cat_small_dom_sf"/>
</dbReference>
<feature type="binding site" evidence="7">
    <location>
        <begin position="86"/>
        <end position="88"/>
    </location>
    <ligand>
        <name>NAD(+)</name>
        <dbReference type="ChEBI" id="CHEBI:57540"/>
    </ligand>
</feature>
<feature type="binding site" evidence="8 9">
    <location>
        <position position="186"/>
    </location>
    <ligand>
        <name>Zn(2+)</name>
        <dbReference type="ChEBI" id="CHEBI:29105"/>
    </ligand>
</feature>
<evidence type="ECO:0000313" key="13">
    <source>
        <dbReference type="Proteomes" id="UP000684084"/>
    </source>
</evidence>
<feature type="compositionally biased region" description="Basic and acidic residues" evidence="10">
    <location>
        <begin position="405"/>
        <end position="455"/>
    </location>
</feature>
<feature type="binding site" evidence="7">
    <location>
        <begin position="76"/>
        <end position="80"/>
    </location>
    <ligand>
        <name>NAD(+)</name>
        <dbReference type="ChEBI" id="CHEBI:57540"/>
    </ligand>
</feature>
<dbReference type="GO" id="GO:0005634">
    <property type="term" value="C:nucleus"/>
    <property type="evidence" value="ECO:0007669"/>
    <property type="project" value="TreeGrafter"/>
</dbReference>
<evidence type="ECO:0000256" key="5">
    <source>
        <dbReference type="ARBA" id="ARBA00023027"/>
    </source>
</evidence>
<feature type="binding site" evidence="7">
    <location>
        <begin position="158"/>
        <end position="161"/>
    </location>
    <ligand>
        <name>NAD(+)</name>
        <dbReference type="ChEBI" id="CHEBI:57540"/>
    </ligand>
</feature>
<comment type="similarity">
    <text evidence="1">Belongs to the sirtuin family. Class I subfamily.</text>
</comment>
<dbReference type="PANTHER" id="PTHR11085:SF6">
    <property type="entry name" value="NAD-DEPENDENT PROTEIN DEACETYLASE SIRTUIN-2"/>
    <property type="match status" value="1"/>
</dbReference>
<dbReference type="GO" id="GO:0017136">
    <property type="term" value="F:histone deacetylase activity, NAD-dependent"/>
    <property type="evidence" value="ECO:0007669"/>
    <property type="project" value="InterPro"/>
</dbReference>
<accession>A0A915YTU1</accession>
<dbReference type="InterPro" id="IPR003000">
    <property type="entry name" value="Sirtuin"/>
</dbReference>
<feature type="binding site" evidence="7">
    <location>
        <begin position="275"/>
        <end position="277"/>
    </location>
    <ligand>
        <name>NAD(+)</name>
        <dbReference type="ChEBI" id="CHEBI:57540"/>
    </ligand>
</feature>
<evidence type="ECO:0000256" key="10">
    <source>
        <dbReference type="SAM" id="MobiDB-lite"/>
    </source>
</evidence>
<keyword evidence="3 8" id="KW-0479">Metal-binding</keyword>
<dbReference type="AlphaFoldDB" id="A0A915YTU1"/>
<organism evidence="12 13">
    <name type="scientific">Rhizophagus irregularis</name>
    <dbReference type="NCBI Taxonomy" id="588596"/>
    <lineage>
        <taxon>Eukaryota</taxon>
        <taxon>Fungi</taxon>
        <taxon>Fungi incertae sedis</taxon>
        <taxon>Mucoromycota</taxon>
        <taxon>Glomeromycotina</taxon>
        <taxon>Glomeromycetes</taxon>
        <taxon>Glomerales</taxon>
        <taxon>Glomeraceae</taxon>
        <taxon>Rhizophagus</taxon>
    </lineage>
</organism>
<dbReference type="Pfam" id="PF02146">
    <property type="entry name" value="SIR2"/>
    <property type="match status" value="1"/>
</dbReference>
<comment type="caution">
    <text evidence="12">The sequence shown here is derived from an EMBL/GenBank/DDBJ whole genome shotgun (WGS) entry which is preliminary data.</text>
</comment>
<dbReference type="EMBL" id="CAGKOT010000004">
    <property type="protein sequence ID" value="CAB5334416.1"/>
    <property type="molecule type" value="Genomic_DNA"/>
</dbReference>
<sequence>MPLMLARIKYCVNRIIKTRFIWNSFLTRLKDNSGRSNIDGDSKGNKKKILDPPTIESVAQLIKTGKAKRIIVMAGAGISTAAGIPDFRTPGTGLYDNLQKYNLPYPEAIFDMTYFKENPEPFFSLAKELFPGNFMPTLTHYFLTLLYRKNILLRCFTQNIDTLERLAGLPDEMIVEAHGSFAKSKCLKCKKFADAAWMKEVVNKGEVPICTSCRVGIVKPCITFFGEAMPSKFFLRLGDFQVCDLLIVIGTSLQVQPFASLVDSVGEKVPRLLINLEKVGDIELSDMGFDFEGRHQNYMRDAFYKGTCDEGVRKLAELCGFKDELLKVYEEGQESLIKEFGKIPTSVEIATKVEKKIKAELELTVDEIDQLAKIFEEKIKIKSEISEEVDQMLKEFDELKEKKSKDKELLKEKGNENKSNDKDDKDDKELLNVKEDITKSDKKEEEKGEKEELKDTNFVMI</sequence>
<name>A0A915YTU1_9GLOM</name>
<dbReference type="VEuPathDB" id="FungiDB:RhiirFUN_004750"/>
<proteinExistence type="inferred from homology"/>